<dbReference type="InterPro" id="IPR013830">
    <property type="entry name" value="SGNH_hydro"/>
</dbReference>
<dbReference type="CDD" id="cd01822">
    <property type="entry name" value="Lysophospholipase_L1_like"/>
    <property type="match status" value="1"/>
</dbReference>
<gene>
    <name evidence="1" type="ORF">IMCC3088_2286</name>
</gene>
<dbReference type="AlphaFoldDB" id="F3L3U4"/>
<dbReference type="EMBL" id="AEIG01000067">
    <property type="protein sequence ID" value="EGG28993.1"/>
    <property type="molecule type" value="Genomic_DNA"/>
</dbReference>
<dbReference type="Pfam" id="PF13472">
    <property type="entry name" value="Lipase_GDSL_2"/>
    <property type="match status" value="1"/>
</dbReference>
<keyword evidence="2" id="KW-1185">Reference proteome</keyword>
<dbReference type="SUPFAM" id="SSF52266">
    <property type="entry name" value="SGNH hydrolase"/>
    <property type="match status" value="1"/>
</dbReference>
<dbReference type="Gene3D" id="3.40.50.1110">
    <property type="entry name" value="SGNH hydrolase"/>
    <property type="match status" value="1"/>
</dbReference>
<comment type="caution">
    <text evidence="1">The sequence shown here is derived from an EMBL/GenBank/DDBJ whole genome shotgun (WGS) entry which is preliminary data.</text>
</comment>
<sequence>MLLPLLAQARAPEKVLILGDSISAAYGMNIEQGWVHLWARSLQDRAQIINASISGETTAGGLARLPALLAQHQPDVVVIELGGNDGLRGYPLSQLKQNLTQIIRLSQAAGAKVALVPMQIPPNYGEAYTRRFYETFAHVAAAQEATLTPFILEDVALSPDLMQNDGIHPTAAAQSLLLAKLEATLNSMLQATSTSTP</sequence>
<reference evidence="1 2" key="1">
    <citation type="journal article" date="2011" name="J. Bacteriol.">
        <title>Genome sequence of strain IMCC3088, a proteorhodopsin-containing marine bacterium belonging to the OM60/NOR5 clade.</title>
        <authorList>
            <person name="Jang Y."/>
            <person name="Oh H.M."/>
            <person name="Kang I."/>
            <person name="Lee K."/>
            <person name="Yang S.J."/>
            <person name="Cho J.C."/>
        </authorList>
    </citation>
    <scope>NUCLEOTIDE SEQUENCE [LARGE SCALE GENOMIC DNA]</scope>
    <source>
        <strain evidence="1 2">IMCC3088</strain>
    </source>
</reference>
<dbReference type="eggNOG" id="COG2755">
    <property type="taxonomic scope" value="Bacteria"/>
</dbReference>
<dbReference type="GO" id="GO:0004622">
    <property type="term" value="F:phosphatidylcholine lysophospholipase activity"/>
    <property type="evidence" value="ECO:0007669"/>
    <property type="project" value="TreeGrafter"/>
</dbReference>
<accession>F3L3U4</accession>
<organism evidence="1 2">
    <name type="scientific">Aequoribacter fuscus</name>
    <dbReference type="NCBI Taxonomy" id="2518989"/>
    <lineage>
        <taxon>Bacteria</taxon>
        <taxon>Pseudomonadati</taxon>
        <taxon>Pseudomonadota</taxon>
        <taxon>Gammaproteobacteria</taxon>
        <taxon>Cellvibrionales</taxon>
        <taxon>Halieaceae</taxon>
        <taxon>Aequoribacter</taxon>
    </lineage>
</organism>
<dbReference type="Proteomes" id="UP000005615">
    <property type="component" value="Unassembled WGS sequence"/>
</dbReference>
<dbReference type="PANTHER" id="PTHR30383">
    <property type="entry name" value="THIOESTERASE 1/PROTEASE 1/LYSOPHOSPHOLIPASE L1"/>
    <property type="match status" value="1"/>
</dbReference>
<evidence type="ECO:0000313" key="1">
    <source>
        <dbReference type="EMBL" id="EGG28993.1"/>
    </source>
</evidence>
<dbReference type="InterPro" id="IPR051532">
    <property type="entry name" value="Ester_Hydrolysis_Enzymes"/>
</dbReference>
<dbReference type="OrthoDB" id="9786188at2"/>
<name>F3L3U4_9GAMM</name>
<evidence type="ECO:0000313" key="2">
    <source>
        <dbReference type="Proteomes" id="UP000005615"/>
    </source>
</evidence>
<protein>
    <submittedName>
        <fullName evidence="1">Arylesterase</fullName>
    </submittedName>
</protein>
<proteinExistence type="predicted"/>
<dbReference type="PANTHER" id="PTHR30383:SF24">
    <property type="entry name" value="THIOESTERASE 1_PROTEASE 1_LYSOPHOSPHOLIPASE L1"/>
    <property type="match status" value="1"/>
</dbReference>
<dbReference type="STRING" id="2518989.IMCC3088_2286"/>
<dbReference type="InterPro" id="IPR036514">
    <property type="entry name" value="SGNH_hydro_sf"/>
</dbReference>